<accession>A0ABC9FT12</accession>
<feature type="region of interest" description="Disordered" evidence="1">
    <location>
        <begin position="312"/>
        <end position="350"/>
    </location>
</feature>
<sequence length="393" mass="40661">MKKAVAVGGAGGGKGGGTAPTDLLVCFPARQHLALMPKPICSPSRSTMDKAAAARRRQLQLPGGAGAGAAAAGGGGNAGKARGSSPMFRGSRAKQRAAAEDEQEEPQSPKVTCVGQIKVGGRRPKKAKPGSAASAATKHSKAAACGGDGGGRSWITVVEEIERLHGRRKKVGWLETLGIRRDALPFLGGALRSLRHKARCFGSLHGAGAAVDSTTTDSDENYGGDGEEHGDGGEHRGAAASVFSKWLMVLEGGQEEPLERDRAGHVEECDQEDDGEEEGRQGEETDESASAPSAPPANALLLMRCRSAPAKGLSVSRRETGGGLLPCDVEGEKADADDAVPGDGESEAEEGREELVFMSTAPGFLKLSLDIAKETWVVGGVGDPLARCRSWKR</sequence>
<reference evidence="2" key="1">
    <citation type="submission" date="2024-10" db="EMBL/GenBank/DDBJ databases">
        <authorList>
            <person name="Ryan C."/>
        </authorList>
    </citation>
    <scope>NUCLEOTIDE SEQUENCE [LARGE SCALE GENOMIC DNA]</scope>
</reference>
<feature type="compositionally biased region" description="Basic and acidic residues" evidence="1">
    <location>
        <begin position="257"/>
        <end position="268"/>
    </location>
</feature>
<proteinExistence type="predicted"/>
<name>A0ABC9FT12_9POAL</name>
<dbReference type="PANTHER" id="PTHR33448:SF3">
    <property type="entry name" value="OS09G0370000 PROTEIN"/>
    <property type="match status" value="1"/>
</dbReference>
<dbReference type="PANTHER" id="PTHR33448">
    <property type="entry name" value="CHLOROPLAST PROTEIN HCF243-RELATED"/>
    <property type="match status" value="1"/>
</dbReference>
<feature type="compositionally biased region" description="Gly residues" evidence="1">
    <location>
        <begin position="63"/>
        <end position="78"/>
    </location>
</feature>
<evidence type="ECO:0000313" key="2">
    <source>
        <dbReference type="EMBL" id="CAL5081169.1"/>
    </source>
</evidence>
<evidence type="ECO:0000313" key="3">
    <source>
        <dbReference type="Proteomes" id="UP001497457"/>
    </source>
</evidence>
<organism evidence="2 3">
    <name type="scientific">Urochloa decumbens</name>
    <dbReference type="NCBI Taxonomy" id="240449"/>
    <lineage>
        <taxon>Eukaryota</taxon>
        <taxon>Viridiplantae</taxon>
        <taxon>Streptophyta</taxon>
        <taxon>Embryophyta</taxon>
        <taxon>Tracheophyta</taxon>
        <taxon>Spermatophyta</taxon>
        <taxon>Magnoliopsida</taxon>
        <taxon>Liliopsida</taxon>
        <taxon>Poales</taxon>
        <taxon>Poaceae</taxon>
        <taxon>PACMAD clade</taxon>
        <taxon>Panicoideae</taxon>
        <taxon>Panicodae</taxon>
        <taxon>Paniceae</taxon>
        <taxon>Melinidinae</taxon>
        <taxon>Urochloa</taxon>
    </lineage>
</organism>
<feature type="region of interest" description="Disordered" evidence="1">
    <location>
        <begin position="208"/>
        <end position="236"/>
    </location>
</feature>
<keyword evidence="3" id="KW-1185">Reference proteome</keyword>
<dbReference type="AlphaFoldDB" id="A0ABC9FT12"/>
<feature type="compositionally biased region" description="Acidic residues" evidence="1">
    <location>
        <begin position="337"/>
        <end position="350"/>
    </location>
</feature>
<dbReference type="EMBL" id="OZ075117">
    <property type="protein sequence ID" value="CAL5081169.1"/>
    <property type="molecule type" value="Genomic_DNA"/>
</dbReference>
<dbReference type="Proteomes" id="UP001497457">
    <property type="component" value="Chromosome 7b"/>
</dbReference>
<gene>
    <name evidence="2" type="ORF">URODEC1_LOCUS108479</name>
</gene>
<feature type="compositionally biased region" description="Basic and acidic residues" evidence="1">
    <location>
        <begin position="226"/>
        <end position="236"/>
    </location>
</feature>
<feature type="region of interest" description="Disordered" evidence="1">
    <location>
        <begin position="63"/>
        <end position="145"/>
    </location>
</feature>
<protein>
    <submittedName>
        <fullName evidence="2">Uncharacterized protein</fullName>
    </submittedName>
</protein>
<feature type="region of interest" description="Disordered" evidence="1">
    <location>
        <begin position="254"/>
        <end position="295"/>
    </location>
</feature>
<evidence type="ECO:0000256" key="1">
    <source>
        <dbReference type="SAM" id="MobiDB-lite"/>
    </source>
</evidence>